<name>A0A1H9TF83_9ACTN</name>
<evidence type="ECO:0000256" key="1">
    <source>
        <dbReference type="SAM" id="MobiDB-lite"/>
    </source>
</evidence>
<organism evidence="2 3">
    <name type="scientific">Propionibacterium cyclohexanicum</name>
    <dbReference type="NCBI Taxonomy" id="64702"/>
    <lineage>
        <taxon>Bacteria</taxon>
        <taxon>Bacillati</taxon>
        <taxon>Actinomycetota</taxon>
        <taxon>Actinomycetes</taxon>
        <taxon>Propionibacteriales</taxon>
        <taxon>Propionibacteriaceae</taxon>
        <taxon>Propionibacterium</taxon>
    </lineage>
</organism>
<dbReference type="Proteomes" id="UP000198815">
    <property type="component" value="Unassembled WGS sequence"/>
</dbReference>
<keyword evidence="3" id="KW-1185">Reference proteome</keyword>
<evidence type="ECO:0000313" key="3">
    <source>
        <dbReference type="Proteomes" id="UP000198815"/>
    </source>
</evidence>
<dbReference type="RefSeq" id="WP_143052882.1">
    <property type="nucleotide sequence ID" value="NZ_FOGZ01000022.1"/>
</dbReference>
<feature type="compositionally biased region" description="Polar residues" evidence="1">
    <location>
        <begin position="1"/>
        <end position="13"/>
    </location>
</feature>
<accession>A0A1H9TF83</accession>
<proteinExistence type="predicted"/>
<dbReference type="EMBL" id="FOGZ01000022">
    <property type="protein sequence ID" value="SER95768.1"/>
    <property type="molecule type" value="Genomic_DNA"/>
</dbReference>
<dbReference type="AlphaFoldDB" id="A0A1H9TF83"/>
<sequence length="59" mass="6132">MTIQVQTRPQRPGSSPVAGPMSMDMEMPDSAGHCPRSTPARALPRVGALVCANVGGERA</sequence>
<dbReference type="STRING" id="64702.SAMN05443377_12222"/>
<protein>
    <submittedName>
        <fullName evidence="2">Uncharacterized protein</fullName>
    </submittedName>
</protein>
<evidence type="ECO:0000313" key="2">
    <source>
        <dbReference type="EMBL" id="SER95768.1"/>
    </source>
</evidence>
<reference evidence="2 3" key="1">
    <citation type="submission" date="2016-10" db="EMBL/GenBank/DDBJ databases">
        <authorList>
            <person name="de Groot N.N."/>
        </authorList>
    </citation>
    <scope>NUCLEOTIDE SEQUENCE [LARGE SCALE GENOMIC DNA]</scope>
    <source>
        <strain evidence="2 3">DSM 16859</strain>
    </source>
</reference>
<feature type="region of interest" description="Disordered" evidence="1">
    <location>
        <begin position="1"/>
        <end position="40"/>
    </location>
</feature>
<gene>
    <name evidence="2" type="ORF">SAMN05443377_12222</name>
</gene>